<accession>A0AAW9RTZ7</accession>
<dbReference type="InterPro" id="IPR009389">
    <property type="entry name" value="DUF1045"/>
</dbReference>
<sequence>MRYAIYFVPDPDSELFDTGTRWLGYDIETGTTFSAPVIAGLEAAAWSRLVGEPARYGLHATLKAPFRLAEGTDEAELVDALRGFARSVTPVRLPVLSLINMRGFFALMPAIRDGQVEDLSAGAVRAFERFRAPLGEGDIARRRSAGLSPRQNELLDRWGYPYVLEEASFHMTLTGRVEADETQRVEAILTDVFEPVIGRALTVDRVAIAVEREPGAPFEVLAAAPLGHPLAYTRRVVQLDAL</sequence>
<organism evidence="1 2">
    <name type="scientific">Microbaculum marinum</name>
    <dbReference type="NCBI Taxonomy" id="1764581"/>
    <lineage>
        <taxon>Bacteria</taxon>
        <taxon>Pseudomonadati</taxon>
        <taxon>Pseudomonadota</taxon>
        <taxon>Alphaproteobacteria</taxon>
        <taxon>Hyphomicrobiales</taxon>
        <taxon>Tepidamorphaceae</taxon>
        <taxon>Microbaculum</taxon>
    </lineage>
</organism>
<protein>
    <submittedName>
        <fullName evidence="1">DUF1045 domain-containing protein</fullName>
    </submittedName>
</protein>
<evidence type="ECO:0000313" key="2">
    <source>
        <dbReference type="Proteomes" id="UP001378188"/>
    </source>
</evidence>
<dbReference type="EMBL" id="JAZHOF010000002">
    <property type="protein sequence ID" value="MEJ8571031.1"/>
    <property type="molecule type" value="Genomic_DNA"/>
</dbReference>
<name>A0AAW9RTZ7_9HYPH</name>
<dbReference type="NCBIfam" id="TIGR03223">
    <property type="entry name" value="Phn_opern_protn"/>
    <property type="match status" value="1"/>
</dbReference>
<proteinExistence type="predicted"/>
<reference evidence="1 2" key="1">
    <citation type="submission" date="2024-02" db="EMBL/GenBank/DDBJ databases">
        <title>Genome analysis and characterization of Microbaculum marinisediminis sp. nov., isolated from marine sediment.</title>
        <authorList>
            <person name="Du Z.-J."/>
            <person name="Ye Y.-Q."/>
            <person name="Zhang Z.-R."/>
            <person name="Yuan S.-M."/>
            <person name="Zhang X.-Y."/>
        </authorList>
    </citation>
    <scope>NUCLEOTIDE SEQUENCE [LARGE SCALE GENOMIC DNA]</scope>
    <source>
        <strain evidence="1 2">SDUM1044001</strain>
    </source>
</reference>
<comment type="caution">
    <text evidence="1">The sequence shown here is derived from an EMBL/GenBank/DDBJ whole genome shotgun (WGS) entry which is preliminary data.</text>
</comment>
<dbReference type="Proteomes" id="UP001378188">
    <property type="component" value="Unassembled WGS sequence"/>
</dbReference>
<keyword evidence="2" id="KW-1185">Reference proteome</keyword>
<dbReference type="Pfam" id="PF06299">
    <property type="entry name" value="DUF1045"/>
    <property type="match status" value="1"/>
</dbReference>
<gene>
    <name evidence="1" type="ORF">V3328_06080</name>
</gene>
<dbReference type="RefSeq" id="WP_340328720.1">
    <property type="nucleotide sequence ID" value="NZ_JAZHOF010000002.1"/>
</dbReference>
<dbReference type="AlphaFoldDB" id="A0AAW9RTZ7"/>
<dbReference type="PIRSF" id="PIRSF033328">
    <property type="entry name" value="Phest_Mll4975"/>
    <property type="match status" value="1"/>
</dbReference>
<evidence type="ECO:0000313" key="1">
    <source>
        <dbReference type="EMBL" id="MEJ8571031.1"/>
    </source>
</evidence>